<dbReference type="AlphaFoldDB" id="A0A1E7F270"/>
<dbReference type="EMBL" id="KV784365">
    <property type="protein sequence ID" value="OEU12216.1"/>
    <property type="molecule type" value="Genomic_DNA"/>
</dbReference>
<protein>
    <recommendedName>
        <fullName evidence="2">DUF1995 domain-containing protein</fullName>
    </recommendedName>
</protein>
<dbReference type="InterPro" id="IPR053021">
    <property type="entry name" value="Chloroplast_ADK"/>
</dbReference>
<evidence type="ECO:0000313" key="3">
    <source>
        <dbReference type="EMBL" id="OEU12216.1"/>
    </source>
</evidence>
<feature type="domain" description="DUF1995" evidence="2">
    <location>
        <begin position="39"/>
        <end position="297"/>
    </location>
</feature>
<dbReference type="KEGG" id="fcy:FRACYDRAFT_244473"/>
<name>A0A1E7F270_9STRA</name>
<dbReference type="Pfam" id="PF09353">
    <property type="entry name" value="DUF1995"/>
    <property type="match status" value="1"/>
</dbReference>
<feature type="region of interest" description="Disordered" evidence="1">
    <location>
        <begin position="1"/>
        <end position="33"/>
    </location>
</feature>
<dbReference type="OrthoDB" id="8026949at2759"/>
<accession>A0A1E7F270</accession>
<organism evidence="3 4">
    <name type="scientific">Fragilariopsis cylindrus CCMP1102</name>
    <dbReference type="NCBI Taxonomy" id="635003"/>
    <lineage>
        <taxon>Eukaryota</taxon>
        <taxon>Sar</taxon>
        <taxon>Stramenopiles</taxon>
        <taxon>Ochrophyta</taxon>
        <taxon>Bacillariophyta</taxon>
        <taxon>Bacillariophyceae</taxon>
        <taxon>Bacillariophycidae</taxon>
        <taxon>Bacillariales</taxon>
        <taxon>Bacillariaceae</taxon>
        <taxon>Fragilariopsis</taxon>
    </lineage>
</organism>
<feature type="compositionally biased region" description="Low complexity" evidence="1">
    <location>
        <begin position="14"/>
        <end position="28"/>
    </location>
</feature>
<gene>
    <name evidence="3" type="ORF">FRACYDRAFT_244473</name>
</gene>
<dbReference type="PANTHER" id="PTHR35509">
    <property type="entry name" value="DOMAIN PROTEIN, PUTATIVE (DUF1995)-RELATED"/>
    <property type="match status" value="1"/>
</dbReference>
<keyword evidence="4" id="KW-1185">Reference proteome</keyword>
<dbReference type="PANTHER" id="PTHR35509:SF4">
    <property type="entry name" value="DUF1995 DOMAIN-CONTAINING PROTEIN"/>
    <property type="match status" value="1"/>
</dbReference>
<dbReference type="Proteomes" id="UP000095751">
    <property type="component" value="Unassembled WGS sequence"/>
</dbReference>
<reference evidence="3 4" key="1">
    <citation type="submission" date="2016-09" db="EMBL/GenBank/DDBJ databases">
        <title>Extensive genetic diversity and differential bi-allelic expression allows diatom success in the polar Southern Ocean.</title>
        <authorList>
            <consortium name="DOE Joint Genome Institute"/>
            <person name="Mock T."/>
            <person name="Otillar R.P."/>
            <person name="Strauss J."/>
            <person name="Dupont C."/>
            <person name="Frickenhaus S."/>
            <person name="Maumus F."/>
            <person name="Mcmullan M."/>
            <person name="Sanges R."/>
            <person name="Schmutz J."/>
            <person name="Toseland A."/>
            <person name="Valas R."/>
            <person name="Veluchamy A."/>
            <person name="Ward B.J."/>
            <person name="Allen A."/>
            <person name="Barry K."/>
            <person name="Falciatore A."/>
            <person name="Ferrante M."/>
            <person name="Fortunato A.E."/>
            <person name="Gloeckner G."/>
            <person name="Gruber A."/>
            <person name="Hipkin R."/>
            <person name="Janech M."/>
            <person name="Kroth P."/>
            <person name="Leese F."/>
            <person name="Lindquist E."/>
            <person name="Lyon B.R."/>
            <person name="Martin J."/>
            <person name="Mayer C."/>
            <person name="Parker M."/>
            <person name="Quesneville H."/>
            <person name="Raymond J."/>
            <person name="Uhlig C."/>
            <person name="Valentin K.U."/>
            <person name="Worden A.Z."/>
            <person name="Armbrust E.V."/>
            <person name="Bowler C."/>
            <person name="Green B."/>
            <person name="Moulton V."/>
            <person name="Van Oosterhout C."/>
            <person name="Grigoriev I."/>
        </authorList>
    </citation>
    <scope>NUCLEOTIDE SEQUENCE [LARGE SCALE GENOMIC DNA]</scope>
    <source>
        <strain evidence="3 4">CCMP1102</strain>
    </source>
</reference>
<evidence type="ECO:0000259" key="2">
    <source>
        <dbReference type="Pfam" id="PF09353"/>
    </source>
</evidence>
<evidence type="ECO:0000313" key="4">
    <source>
        <dbReference type="Proteomes" id="UP000095751"/>
    </source>
</evidence>
<dbReference type="InterPro" id="IPR018962">
    <property type="entry name" value="DUF1995"/>
</dbReference>
<dbReference type="InParanoid" id="A0A1E7F270"/>
<evidence type="ECO:0000256" key="1">
    <source>
        <dbReference type="SAM" id="MobiDB-lite"/>
    </source>
</evidence>
<proteinExistence type="predicted"/>
<sequence length="318" mass="35528">MTTKPAVRLYAEDSSSSSSASTTETTSELAQRPPKMYIPVSFDEMIKQVSSTMEDAVKSDKKRQIIRIMLPRSPDNDQFGTFYETNVVNPDKYVDTVLVPPDETWQGGIMQLYRAASLATQEILRRYTRNAAGGVVPRLQEDRSFDESGVDGVGLWLTQGTTASEDVSVFVQPNQESVDGIESISKQAGPNRLVALINPQWRIVDDALDVASRKTDSVFGKFASFLGGKGNSLRRLEEEMGFENVYVLEGYVCRGGNIRLIKRFDTDWYVFAENDAGTDYIEVGSSVQRPTYQECDEMLEDNDISFKYARDIGLAPKL</sequence>